<dbReference type="Gramene" id="KGN46752">
    <property type="protein sequence ID" value="KGN46752"/>
    <property type="gene ID" value="Csa_6G128620"/>
</dbReference>
<dbReference type="KEGG" id="csv:101206370"/>
<evidence type="ECO:0008006" key="5">
    <source>
        <dbReference type="Google" id="ProtNLM"/>
    </source>
</evidence>
<dbReference type="STRING" id="3659.A0A0A0KEA6"/>
<dbReference type="eggNOG" id="KOG2027">
    <property type="taxonomic scope" value="Eukaryota"/>
</dbReference>
<dbReference type="AlphaFoldDB" id="A0A0A0KEA6"/>
<reference evidence="3 4" key="4">
    <citation type="journal article" date="2011" name="BMC Genomics">
        <title>RNA-Seq improves annotation of protein-coding genes in the cucumber genome.</title>
        <authorList>
            <person name="Li Z."/>
            <person name="Zhang Z."/>
            <person name="Yan P."/>
            <person name="Huang S."/>
            <person name="Fei Z."/>
            <person name="Lin K."/>
        </authorList>
    </citation>
    <scope>NUCLEOTIDE SEQUENCE [LARGE SCALE GENOMIC DNA]</scope>
    <source>
        <strain evidence="4">cv. 9930</strain>
    </source>
</reference>
<dbReference type="OrthoDB" id="29853at2759"/>
<feature type="region of interest" description="Disordered" evidence="2">
    <location>
        <begin position="430"/>
        <end position="454"/>
    </location>
</feature>
<dbReference type="Pfam" id="PF03398">
    <property type="entry name" value="Ist1"/>
    <property type="match status" value="1"/>
</dbReference>
<reference evidence="3 4" key="2">
    <citation type="journal article" date="2009" name="PLoS ONE">
        <title>An integrated genetic and cytogenetic map of the cucumber genome.</title>
        <authorList>
            <person name="Ren Y."/>
            <person name="Zhang Z."/>
            <person name="Liu J."/>
            <person name="Staub J.E."/>
            <person name="Han Y."/>
            <person name="Cheng Z."/>
            <person name="Li X."/>
            <person name="Lu J."/>
            <person name="Miao H."/>
            <person name="Kang H."/>
            <person name="Xie B."/>
            <person name="Gu X."/>
            <person name="Wang X."/>
            <person name="Du Y."/>
            <person name="Jin W."/>
            <person name="Huang S."/>
        </authorList>
    </citation>
    <scope>NUCLEOTIDE SEQUENCE [LARGE SCALE GENOMIC DNA]</scope>
    <source>
        <strain evidence="4">cv. 9930</strain>
    </source>
</reference>
<keyword evidence="4" id="KW-1185">Reference proteome</keyword>
<accession>A0A0A0KEA6</accession>
<gene>
    <name evidence="3" type="ORF">Csa_6G128620</name>
</gene>
<dbReference type="FunFam" id="1.20.1260.60:FF:000002">
    <property type="entry name" value="Vacuolar protein sorting-associated protein IST1"/>
    <property type="match status" value="1"/>
</dbReference>
<dbReference type="InterPro" id="IPR042277">
    <property type="entry name" value="IST1-like"/>
</dbReference>
<sequence>MFGFTFFGWRKASKCKKLIKQVQCRLKLLKNKKSVITKQLREDIVQLLQNGYHQIAFNRVEQIVKDETRMSAYEILDNFCEFILLNLSYIRKHKECPNDVNEAVSSLLFASARCGDLPELQLIRKLFGERYGRSFETTAVELNPGNLVNLQIKQKLSINYVSDDEKQRMMNEIVRDCLKPEVLALEYRSEWHQNQVTAKEVIQVHAEEKIKQHKKQAMNAYETKKGDIHYSNSVTSTSCEFFPQLPEERIVYLDDVVELCSSTTTEGDQRLFKFKTTPTLSNREISKENHQNQIDLVQSESWSEDENSSSRTSIEGSKKRFMEVVEGNPKKEDYKQENSSWKQRTMDKYWASASEVTTDKEIEWANFYKKPRRRRRTKRGDTPPSHDMKFTTDDGFNANINHKKVEANCEKVDVKKDGLCLRAVTMPTERPKERLKEGSFGRTKSCPYKQPSHVHPKLPDYDDIAAKFIALKRERLQYNTLKA</sequence>
<evidence type="ECO:0000256" key="1">
    <source>
        <dbReference type="ARBA" id="ARBA00005536"/>
    </source>
</evidence>
<reference evidence="3 4" key="1">
    <citation type="journal article" date="2009" name="Nat. Genet.">
        <title>The genome of the cucumber, Cucumis sativus L.</title>
        <authorList>
            <person name="Huang S."/>
            <person name="Li R."/>
            <person name="Zhang Z."/>
            <person name="Li L."/>
            <person name="Gu X."/>
            <person name="Fan W."/>
            <person name="Lucas W.J."/>
            <person name="Wang X."/>
            <person name="Xie B."/>
            <person name="Ni P."/>
            <person name="Ren Y."/>
            <person name="Zhu H."/>
            <person name="Li J."/>
            <person name="Lin K."/>
            <person name="Jin W."/>
            <person name="Fei Z."/>
            <person name="Li G."/>
            <person name="Staub J."/>
            <person name="Kilian A."/>
            <person name="van der Vossen E.A."/>
            <person name="Wu Y."/>
            <person name="Guo J."/>
            <person name="He J."/>
            <person name="Jia Z."/>
            <person name="Ren Y."/>
            <person name="Tian G."/>
            <person name="Lu Y."/>
            <person name="Ruan J."/>
            <person name="Qian W."/>
            <person name="Wang M."/>
            <person name="Huang Q."/>
            <person name="Li B."/>
            <person name="Xuan Z."/>
            <person name="Cao J."/>
            <person name="Asan"/>
            <person name="Wu Z."/>
            <person name="Zhang J."/>
            <person name="Cai Q."/>
            <person name="Bai Y."/>
            <person name="Zhao B."/>
            <person name="Han Y."/>
            <person name="Li Y."/>
            <person name="Li X."/>
            <person name="Wang S."/>
            <person name="Shi Q."/>
            <person name="Liu S."/>
            <person name="Cho W.K."/>
            <person name="Kim J.Y."/>
            <person name="Xu Y."/>
            <person name="Heller-Uszynska K."/>
            <person name="Miao H."/>
            <person name="Cheng Z."/>
            <person name="Zhang S."/>
            <person name="Wu J."/>
            <person name="Yang Y."/>
            <person name="Kang H."/>
            <person name="Li M."/>
            <person name="Liang H."/>
            <person name="Ren X."/>
            <person name="Shi Z."/>
            <person name="Wen M."/>
            <person name="Jian M."/>
            <person name="Yang H."/>
            <person name="Zhang G."/>
            <person name="Yang Z."/>
            <person name="Chen R."/>
            <person name="Liu S."/>
            <person name="Li J."/>
            <person name="Ma L."/>
            <person name="Liu H."/>
            <person name="Zhou Y."/>
            <person name="Zhao J."/>
            <person name="Fang X."/>
            <person name="Li G."/>
            <person name="Fang L."/>
            <person name="Li Y."/>
            <person name="Liu D."/>
            <person name="Zheng H."/>
            <person name="Zhang Y."/>
            <person name="Qin N."/>
            <person name="Li Z."/>
            <person name="Yang G."/>
            <person name="Yang S."/>
            <person name="Bolund L."/>
            <person name="Kristiansen K."/>
            <person name="Zheng H."/>
            <person name="Li S."/>
            <person name="Zhang X."/>
            <person name="Yang H."/>
            <person name="Wang J."/>
            <person name="Sun R."/>
            <person name="Zhang B."/>
            <person name="Jiang S."/>
            <person name="Wang J."/>
            <person name="Du Y."/>
            <person name="Li S."/>
        </authorList>
    </citation>
    <scope>NUCLEOTIDE SEQUENCE [LARGE SCALE GENOMIC DNA]</scope>
    <source>
        <strain evidence="4">cv. 9930</strain>
    </source>
</reference>
<reference evidence="3 4" key="3">
    <citation type="journal article" date="2010" name="BMC Genomics">
        <title>Transcriptome sequencing and comparative analysis of cucumber flowers with different sex types.</title>
        <authorList>
            <person name="Guo S."/>
            <person name="Zheng Y."/>
            <person name="Joung J.G."/>
            <person name="Liu S."/>
            <person name="Zhang Z."/>
            <person name="Crasta O.R."/>
            <person name="Sobral B.W."/>
            <person name="Xu Y."/>
            <person name="Huang S."/>
            <person name="Fei Z."/>
        </authorList>
    </citation>
    <scope>NUCLEOTIDE SEQUENCE [LARGE SCALE GENOMIC DNA]</scope>
    <source>
        <strain evidence="4">cv. 9930</strain>
    </source>
</reference>
<dbReference type="GO" id="GO:0008104">
    <property type="term" value="P:intracellular protein localization"/>
    <property type="evidence" value="ECO:0000318"/>
    <property type="project" value="GO_Central"/>
</dbReference>
<organism evidence="3 4">
    <name type="scientific">Cucumis sativus</name>
    <name type="common">Cucumber</name>
    <dbReference type="NCBI Taxonomy" id="3659"/>
    <lineage>
        <taxon>Eukaryota</taxon>
        <taxon>Viridiplantae</taxon>
        <taxon>Streptophyta</taxon>
        <taxon>Embryophyta</taxon>
        <taxon>Tracheophyta</taxon>
        <taxon>Spermatophyta</taxon>
        <taxon>Magnoliopsida</taxon>
        <taxon>eudicotyledons</taxon>
        <taxon>Gunneridae</taxon>
        <taxon>Pentapetalae</taxon>
        <taxon>rosids</taxon>
        <taxon>fabids</taxon>
        <taxon>Cucurbitales</taxon>
        <taxon>Cucurbitaceae</taxon>
        <taxon>Benincaseae</taxon>
        <taxon>Cucumis</taxon>
    </lineage>
</organism>
<dbReference type="OMA" id="EIAAMFK"/>
<name>A0A0A0KEA6_CUCSA</name>
<dbReference type="Gene3D" id="1.20.1260.60">
    <property type="entry name" value="Vacuolar protein sorting-associated protein Ist1"/>
    <property type="match status" value="1"/>
</dbReference>
<feature type="region of interest" description="Disordered" evidence="2">
    <location>
        <begin position="297"/>
        <end position="319"/>
    </location>
</feature>
<dbReference type="PANTHER" id="PTHR12161:SF44">
    <property type="entry name" value="REGULATOR OF VPS4 ACTIVITY IN THE MVB PATHWAY PROTEIN"/>
    <property type="match status" value="1"/>
</dbReference>
<evidence type="ECO:0000313" key="3">
    <source>
        <dbReference type="EMBL" id="KGN46752.1"/>
    </source>
</evidence>
<comment type="similarity">
    <text evidence="1">Belongs to the IST1 family.</text>
</comment>
<dbReference type="PANTHER" id="PTHR12161">
    <property type="entry name" value="IST1 FAMILY MEMBER"/>
    <property type="match status" value="1"/>
</dbReference>
<dbReference type="Proteomes" id="UP000029981">
    <property type="component" value="Chromosome 6"/>
</dbReference>
<evidence type="ECO:0000256" key="2">
    <source>
        <dbReference type="SAM" id="MobiDB-lite"/>
    </source>
</evidence>
<feature type="region of interest" description="Disordered" evidence="2">
    <location>
        <begin position="372"/>
        <end position="393"/>
    </location>
</feature>
<dbReference type="GO" id="GO:0015031">
    <property type="term" value="P:protein transport"/>
    <property type="evidence" value="ECO:0007669"/>
    <property type="project" value="InterPro"/>
</dbReference>
<protein>
    <recommendedName>
        <fullName evidence="5">IST1-like protein</fullName>
    </recommendedName>
</protein>
<feature type="compositionally biased region" description="Basic and acidic residues" evidence="2">
    <location>
        <begin position="430"/>
        <end position="439"/>
    </location>
</feature>
<dbReference type="InterPro" id="IPR005061">
    <property type="entry name" value="Ist1"/>
</dbReference>
<dbReference type="EMBL" id="CM002927">
    <property type="protein sequence ID" value="KGN46752.1"/>
    <property type="molecule type" value="Genomic_DNA"/>
</dbReference>
<proteinExistence type="inferred from homology"/>
<evidence type="ECO:0000313" key="4">
    <source>
        <dbReference type="Proteomes" id="UP000029981"/>
    </source>
</evidence>
<feature type="compositionally biased region" description="Basic and acidic residues" evidence="2">
    <location>
        <begin position="379"/>
        <end position="392"/>
    </location>
</feature>